<evidence type="ECO:0000313" key="3">
    <source>
        <dbReference type="Proteomes" id="UP000295087"/>
    </source>
</evidence>
<sequence>MIDSIRAEVLRLRRWPVLWSLLAVWLTLNLTFMYLLNYIGYSSGSAADATEGQPREYVLAQMMPTAVPEEFVGGTVLFGGALMLILGALATGSGYGWGTWKTVFTQGPGRVTALLGTVFALLAVAVVAVLVAFGLDLGVACVIASAESQPLVLPSVGRMLAGIGSGVAILTMWTLLGALIGLLARGPSLAVGLGLVWVLVLENVLRFFGDMLGSAGAVTDYLPGSVAGSLAGDLRTLQGEATPGVLDLLDWPQAVVALAVYPVVFLACAVVVVRRRDLV</sequence>
<keyword evidence="3" id="KW-1185">Reference proteome</keyword>
<keyword evidence="1" id="KW-1133">Transmembrane helix</keyword>
<comment type="caution">
    <text evidence="2">The sequence shown here is derived from an EMBL/GenBank/DDBJ whole genome shotgun (WGS) entry which is preliminary data.</text>
</comment>
<feature type="transmembrane region" description="Helical" evidence="1">
    <location>
        <begin position="113"/>
        <end position="146"/>
    </location>
</feature>
<dbReference type="EMBL" id="SNXK01000001">
    <property type="protein sequence ID" value="TDP41630.1"/>
    <property type="molecule type" value="Genomic_DNA"/>
</dbReference>
<protein>
    <submittedName>
        <fullName evidence="2">ABC-type transport system involved in multi-copper enzyme maturation permease subunit</fullName>
    </submittedName>
</protein>
<evidence type="ECO:0000256" key="1">
    <source>
        <dbReference type="SAM" id="Phobius"/>
    </source>
</evidence>
<dbReference type="Proteomes" id="UP000295087">
    <property type="component" value="Unassembled WGS sequence"/>
</dbReference>
<feature type="transmembrane region" description="Helical" evidence="1">
    <location>
        <begin position="189"/>
        <end position="208"/>
    </location>
</feature>
<organism evidence="2 3">
    <name type="scientific">Nocardia ignorata</name>
    <dbReference type="NCBI Taxonomy" id="145285"/>
    <lineage>
        <taxon>Bacteria</taxon>
        <taxon>Bacillati</taxon>
        <taxon>Actinomycetota</taxon>
        <taxon>Actinomycetes</taxon>
        <taxon>Mycobacteriales</taxon>
        <taxon>Nocardiaceae</taxon>
        <taxon>Nocardia</taxon>
    </lineage>
</organism>
<name>A0A4R6PU80_NOCIG</name>
<proteinExistence type="predicted"/>
<reference evidence="2 3" key="1">
    <citation type="submission" date="2019-03" db="EMBL/GenBank/DDBJ databases">
        <title>Genomic Encyclopedia of Type Strains, Phase IV (KMG-IV): sequencing the most valuable type-strain genomes for metagenomic binning, comparative biology and taxonomic classification.</title>
        <authorList>
            <person name="Goeker M."/>
        </authorList>
    </citation>
    <scope>NUCLEOTIDE SEQUENCE [LARGE SCALE GENOMIC DNA]</scope>
    <source>
        <strain evidence="2 3">DSM 44496</strain>
    </source>
</reference>
<feature type="transmembrane region" description="Helical" evidence="1">
    <location>
        <begin position="254"/>
        <end position="273"/>
    </location>
</feature>
<feature type="transmembrane region" description="Helical" evidence="1">
    <location>
        <begin position="16"/>
        <end position="36"/>
    </location>
</feature>
<feature type="transmembrane region" description="Helical" evidence="1">
    <location>
        <begin position="71"/>
        <end position="92"/>
    </location>
</feature>
<keyword evidence="1" id="KW-0812">Transmembrane</keyword>
<gene>
    <name evidence="2" type="ORF">DFR75_101733</name>
</gene>
<accession>A0A4R6PU80</accession>
<dbReference type="AlphaFoldDB" id="A0A4R6PU80"/>
<dbReference type="RefSeq" id="WP_067492637.1">
    <property type="nucleotide sequence ID" value="NZ_SNXK01000001.1"/>
</dbReference>
<feature type="transmembrane region" description="Helical" evidence="1">
    <location>
        <begin position="158"/>
        <end position="182"/>
    </location>
</feature>
<keyword evidence="1" id="KW-0472">Membrane</keyword>
<evidence type="ECO:0000313" key="2">
    <source>
        <dbReference type="EMBL" id="TDP41630.1"/>
    </source>
</evidence>